<proteinExistence type="predicted"/>
<dbReference type="Proteomes" id="UP000078240">
    <property type="component" value="Unassembled WGS sequence"/>
</dbReference>
<evidence type="ECO:0000313" key="3">
    <source>
        <dbReference type="Proteomes" id="UP000078240"/>
    </source>
</evidence>
<feature type="region of interest" description="Disordered" evidence="1">
    <location>
        <begin position="1"/>
        <end position="20"/>
    </location>
</feature>
<accession>A0A179EXQ0</accession>
<name>A0A179EXQ0_PURLI</name>
<feature type="region of interest" description="Disordered" evidence="1">
    <location>
        <begin position="76"/>
        <end position="102"/>
    </location>
</feature>
<dbReference type="EMBL" id="LSBH01000074">
    <property type="protein sequence ID" value="OAQ57790.1"/>
    <property type="molecule type" value="Genomic_DNA"/>
</dbReference>
<reference evidence="2 3" key="1">
    <citation type="submission" date="2016-01" db="EMBL/GenBank/DDBJ databases">
        <title>Biosynthesis of antibiotic leucinostatins and their inhibition on Phytophthora in bio-control Purpureocillium lilacinum.</title>
        <authorList>
            <person name="Wang G."/>
            <person name="Liu Z."/>
            <person name="Lin R."/>
            <person name="Li E."/>
            <person name="Mao Z."/>
            <person name="Ling J."/>
            <person name="Yin W."/>
            <person name="Xie B."/>
        </authorList>
    </citation>
    <scope>NUCLEOTIDE SEQUENCE [LARGE SCALE GENOMIC DNA]</scope>
    <source>
        <strain evidence="2">PLBJ-1</strain>
    </source>
</reference>
<comment type="caution">
    <text evidence="2">The sequence shown here is derived from an EMBL/GenBank/DDBJ whole genome shotgun (WGS) entry which is preliminary data.</text>
</comment>
<sequence>MLSGRGSSHRPFPVSGSQALPALAASVRDDRLYKARDHECKPRSSLDLLARIFLRLGRHRCRGLHPRNQVAEMVQAQREGKTFRRNQRPTSGLPSRKKTDRS</sequence>
<gene>
    <name evidence="2" type="ORF">VFPBJ_11727</name>
</gene>
<evidence type="ECO:0000256" key="1">
    <source>
        <dbReference type="SAM" id="MobiDB-lite"/>
    </source>
</evidence>
<organism evidence="2 3">
    <name type="scientific">Purpureocillium lilacinum</name>
    <name type="common">Paecilomyces lilacinus</name>
    <dbReference type="NCBI Taxonomy" id="33203"/>
    <lineage>
        <taxon>Eukaryota</taxon>
        <taxon>Fungi</taxon>
        <taxon>Dikarya</taxon>
        <taxon>Ascomycota</taxon>
        <taxon>Pezizomycotina</taxon>
        <taxon>Sordariomycetes</taxon>
        <taxon>Hypocreomycetidae</taxon>
        <taxon>Hypocreales</taxon>
        <taxon>Ophiocordycipitaceae</taxon>
        <taxon>Purpureocillium</taxon>
    </lineage>
</organism>
<protein>
    <submittedName>
        <fullName evidence="2">Uncharacterized protein</fullName>
    </submittedName>
</protein>
<dbReference type="AlphaFoldDB" id="A0A179EXQ0"/>
<evidence type="ECO:0000313" key="2">
    <source>
        <dbReference type="EMBL" id="OAQ57790.1"/>
    </source>
</evidence>